<dbReference type="Proteomes" id="UP000483379">
    <property type="component" value="Unassembled WGS sequence"/>
</dbReference>
<evidence type="ECO:0000259" key="1">
    <source>
        <dbReference type="PROSITE" id="PS51459"/>
    </source>
</evidence>
<gene>
    <name evidence="2" type="ORF">G3446_23345</name>
</gene>
<sequence>MDERAVLLIHQRQLAEHGGHSGVRDPGILESAPAAPQQMFSYGSPDLWELGACYGSRLAGNHPFVDGNKRTAWVYSRLFLRLNGLDIAADVAEKVDIMLGVASGAISQSAFAQWLRDQARA</sequence>
<proteinExistence type="predicted"/>
<comment type="caution">
    <text evidence="2">The sequence shown here is derived from an EMBL/GenBank/DDBJ whole genome shotgun (WGS) entry which is preliminary data.</text>
</comment>
<name>A0A6M0K7X4_9GAMM</name>
<dbReference type="AlphaFoldDB" id="A0A6M0K7X4"/>
<feature type="domain" description="Fido" evidence="1">
    <location>
        <begin position="1"/>
        <end position="117"/>
    </location>
</feature>
<protein>
    <submittedName>
        <fullName evidence="2">Type II toxin-antitoxin system death-on-curing family toxin</fullName>
    </submittedName>
</protein>
<evidence type="ECO:0000313" key="3">
    <source>
        <dbReference type="Proteomes" id="UP000483379"/>
    </source>
</evidence>
<keyword evidence="3" id="KW-1185">Reference proteome</keyword>
<dbReference type="PROSITE" id="PS51459">
    <property type="entry name" value="FIDO"/>
    <property type="match status" value="1"/>
</dbReference>
<dbReference type="GO" id="GO:0016301">
    <property type="term" value="F:kinase activity"/>
    <property type="evidence" value="ECO:0007669"/>
    <property type="project" value="InterPro"/>
</dbReference>
<dbReference type="InterPro" id="IPR003812">
    <property type="entry name" value="Fido"/>
</dbReference>
<dbReference type="SUPFAM" id="SSF140931">
    <property type="entry name" value="Fic-like"/>
    <property type="match status" value="1"/>
</dbReference>
<dbReference type="EMBL" id="JAAIJQ010000110">
    <property type="protein sequence ID" value="NEV64767.1"/>
    <property type="molecule type" value="Genomic_DNA"/>
</dbReference>
<organism evidence="2 3">
    <name type="scientific">Thiorhodococcus minor</name>
    <dbReference type="NCBI Taxonomy" id="57489"/>
    <lineage>
        <taxon>Bacteria</taxon>
        <taxon>Pseudomonadati</taxon>
        <taxon>Pseudomonadota</taxon>
        <taxon>Gammaproteobacteria</taxon>
        <taxon>Chromatiales</taxon>
        <taxon>Chromatiaceae</taxon>
        <taxon>Thiorhodococcus</taxon>
    </lineage>
</organism>
<accession>A0A6M0K7X4</accession>
<reference evidence="2 3" key="1">
    <citation type="submission" date="2020-02" db="EMBL/GenBank/DDBJ databases">
        <title>Genome sequences of Thiorhodococcus mannitoliphagus and Thiorhodococcus minor, purple sulfur photosynthetic bacteria in the gammaproteobacterial family, Chromatiaceae.</title>
        <authorList>
            <person name="Aviles F.A."/>
            <person name="Meyer T.E."/>
            <person name="Kyndt J.A."/>
        </authorList>
    </citation>
    <scope>NUCLEOTIDE SEQUENCE [LARGE SCALE GENOMIC DNA]</scope>
    <source>
        <strain evidence="2 3">DSM 11518</strain>
    </source>
</reference>
<evidence type="ECO:0000313" key="2">
    <source>
        <dbReference type="EMBL" id="NEV64767.1"/>
    </source>
</evidence>
<dbReference type="InterPro" id="IPR053737">
    <property type="entry name" value="Type_II_TA_Toxin"/>
</dbReference>
<dbReference type="NCBIfam" id="TIGR01550">
    <property type="entry name" value="DOC_P1"/>
    <property type="match status" value="1"/>
</dbReference>
<dbReference type="Gene3D" id="1.20.120.1870">
    <property type="entry name" value="Fic/DOC protein, Fido domain"/>
    <property type="match status" value="1"/>
</dbReference>
<dbReference type="Pfam" id="PF02661">
    <property type="entry name" value="Fic"/>
    <property type="match status" value="1"/>
</dbReference>
<dbReference type="PANTHER" id="PTHR39426">
    <property type="entry name" value="HOMOLOGY TO DEATH-ON-CURING PROTEIN OF PHAGE P1"/>
    <property type="match status" value="1"/>
</dbReference>
<dbReference type="InterPro" id="IPR036597">
    <property type="entry name" value="Fido-like_dom_sf"/>
</dbReference>
<dbReference type="PIRSF" id="PIRSF018297">
    <property type="entry name" value="Doc"/>
    <property type="match status" value="1"/>
</dbReference>
<dbReference type="InterPro" id="IPR006440">
    <property type="entry name" value="Doc"/>
</dbReference>
<dbReference type="PANTHER" id="PTHR39426:SF1">
    <property type="entry name" value="HOMOLOGY TO DEATH-ON-CURING PROTEIN OF PHAGE P1"/>
    <property type="match status" value="1"/>
</dbReference>